<protein>
    <recommendedName>
        <fullName evidence="3">DUF2332 domain-containing protein</fullName>
    </recommendedName>
</protein>
<proteinExistence type="predicted"/>
<gene>
    <name evidence="1" type="ORF">BJ979_001780</name>
</gene>
<reference evidence="1 2" key="1">
    <citation type="submission" date="2020-07" db="EMBL/GenBank/DDBJ databases">
        <title>Sequencing the genomes of 1000 actinobacteria strains.</title>
        <authorList>
            <person name="Klenk H.-P."/>
        </authorList>
    </citation>
    <scope>NUCLEOTIDE SEQUENCE [LARGE SCALE GENOMIC DNA]</scope>
    <source>
        <strain evidence="1 2">DSM 23141</strain>
    </source>
</reference>
<dbReference type="Proteomes" id="UP000553888">
    <property type="component" value="Unassembled WGS sequence"/>
</dbReference>
<keyword evidence="2" id="KW-1185">Reference proteome</keyword>
<dbReference type="RefSeq" id="WP_179567167.1">
    <property type="nucleotide sequence ID" value="NZ_JACBZY010000001.1"/>
</dbReference>
<dbReference type="Pfam" id="PF10094">
    <property type="entry name" value="DUF2332"/>
    <property type="match status" value="1"/>
</dbReference>
<sequence length="349" mass="36644">MPDTASESTAAWFSRAARELGPHSARHGEWAAAIADDPEVLAVIERLPPGERHPSLVFAVADLLGAPAREYAGLREWMLTHAETLAVAARGRRTQTNEVGRTAPLAAALARIEGPVVLLELGAAAGLCLALDRWTIRFERDGGEAGGADARDGAHAAPVAEAVSELGAGDPLVRCAVSGPGALPTRLPRILARRGVDLAPLDSADPADARWLEALTPVDRPDRRARLRAALVAVRSHPIEVVEGDAAQLIADPTRLRELSPAVPAGAELVIVSLGTLVYLRREVRAGFLDAVRSIGARSITLEGAAALPEVAERLAGREAAHPLGSVLALDGEPLARTSPHGDQLRWIG</sequence>
<evidence type="ECO:0000313" key="1">
    <source>
        <dbReference type="EMBL" id="NYG99154.1"/>
    </source>
</evidence>
<comment type="caution">
    <text evidence="1">The sequence shown here is derived from an EMBL/GenBank/DDBJ whole genome shotgun (WGS) entry which is preliminary data.</text>
</comment>
<dbReference type="EMBL" id="JACBZY010000001">
    <property type="protein sequence ID" value="NYG99154.1"/>
    <property type="molecule type" value="Genomic_DNA"/>
</dbReference>
<accession>A0A852YD05</accession>
<name>A0A852YD05_9MICO</name>
<dbReference type="InterPro" id="IPR011200">
    <property type="entry name" value="UCP012608"/>
</dbReference>
<evidence type="ECO:0008006" key="3">
    <source>
        <dbReference type="Google" id="ProtNLM"/>
    </source>
</evidence>
<evidence type="ECO:0000313" key="2">
    <source>
        <dbReference type="Proteomes" id="UP000553888"/>
    </source>
</evidence>
<dbReference type="AlphaFoldDB" id="A0A852YD05"/>
<organism evidence="1 2">
    <name type="scientific">Schumannella luteola</name>
    <dbReference type="NCBI Taxonomy" id="472059"/>
    <lineage>
        <taxon>Bacteria</taxon>
        <taxon>Bacillati</taxon>
        <taxon>Actinomycetota</taxon>
        <taxon>Actinomycetes</taxon>
        <taxon>Micrococcales</taxon>
        <taxon>Microbacteriaceae</taxon>
        <taxon>Schumannella</taxon>
    </lineage>
</organism>